<gene>
    <name evidence="1" type="ORF">DR999_PMT11063</name>
</gene>
<comment type="caution">
    <text evidence="1">The sequence shown here is derived from an EMBL/GenBank/DDBJ whole genome shotgun (WGS) entry which is preliminary data.</text>
</comment>
<protein>
    <submittedName>
        <fullName evidence="1">Ceruloplasmin</fullName>
    </submittedName>
</protein>
<dbReference type="EMBL" id="QXTE01000099">
    <property type="protein sequence ID" value="TFK06217.1"/>
    <property type="molecule type" value="Genomic_DNA"/>
</dbReference>
<proteinExistence type="predicted"/>
<sequence length="100" mass="11351">MIHAYVSKVHILPTVNLSLAQKETISLCKPGILTTDLTQPTQLSSITRELGWFQVSGIQAHKICMPQVESICFPLNAPRGRSKRNKYFSCSEQDELWDYL</sequence>
<organism evidence="1 2">
    <name type="scientific">Platysternon megacephalum</name>
    <name type="common">big-headed turtle</name>
    <dbReference type="NCBI Taxonomy" id="55544"/>
    <lineage>
        <taxon>Eukaryota</taxon>
        <taxon>Metazoa</taxon>
        <taxon>Chordata</taxon>
        <taxon>Craniata</taxon>
        <taxon>Vertebrata</taxon>
        <taxon>Euteleostomi</taxon>
        <taxon>Archelosauria</taxon>
        <taxon>Testudinata</taxon>
        <taxon>Testudines</taxon>
        <taxon>Cryptodira</taxon>
        <taxon>Durocryptodira</taxon>
        <taxon>Testudinoidea</taxon>
        <taxon>Platysternidae</taxon>
        <taxon>Platysternon</taxon>
    </lineage>
</organism>
<evidence type="ECO:0000313" key="2">
    <source>
        <dbReference type="Proteomes" id="UP000297703"/>
    </source>
</evidence>
<name>A0A4D9E8H6_9SAUR</name>
<keyword evidence="2" id="KW-1185">Reference proteome</keyword>
<evidence type="ECO:0000313" key="1">
    <source>
        <dbReference type="EMBL" id="TFK06217.1"/>
    </source>
</evidence>
<dbReference type="AlphaFoldDB" id="A0A4D9E8H6"/>
<dbReference type="Proteomes" id="UP000297703">
    <property type="component" value="Unassembled WGS sequence"/>
</dbReference>
<reference evidence="1 2" key="1">
    <citation type="submission" date="2019-04" db="EMBL/GenBank/DDBJ databases">
        <title>Draft genome of the big-headed turtle Platysternon megacephalum.</title>
        <authorList>
            <person name="Gong S."/>
        </authorList>
    </citation>
    <scope>NUCLEOTIDE SEQUENCE [LARGE SCALE GENOMIC DNA]</scope>
    <source>
        <strain evidence="1">DO16091913</strain>
        <tissue evidence="1">Muscle</tissue>
    </source>
</reference>
<accession>A0A4D9E8H6</accession>
<reference evidence="1 2" key="2">
    <citation type="submission" date="2019-04" db="EMBL/GenBank/DDBJ databases">
        <title>The genome sequence of big-headed turtle.</title>
        <authorList>
            <person name="Gong S."/>
        </authorList>
    </citation>
    <scope>NUCLEOTIDE SEQUENCE [LARGE SCALE GENOMIC DNA]</scope>
    <source>
        <strain evidence="1">DO16091913</strain>
        <tissue evidence="1">Muscle</tissue>
    </source>
</reference>